<dbReference type="Proteomes" id="UP000186607">
    <property type="component" value="Unassembled WGS sequence"/>
</dbReference>
<name>A0A1U7P1Q7_9DEIO</name>
<keyword evidence="3" id="KW-1185">Reference proteome</keyword>
<reference evidence="2 3" key="1">
    <citation type="submission" date="2017-01" db="EMBL/GenBank/DDBJ databases">
        <title>Genome Analysis of Deinococcus marmoris KOPRI26562.</title>
        <authorList>
            <person name="Kim J.H."/>
            <person name="Oh H.-M."/>
        </authorList>
    </citation>
    <scope>NUCLEOTIDE SEQUENCE [LARGE SCALE GENOMIC DNA]</scope>
    <source>
        <strain evidence="2 3">KOPRI26562</strain>
    </source>
</reference>
<dbReference type="AlphaFoldDB" id="A0A1U7P1Q7"/>
<evidence type="ECO:0000256" key="1">
    <source>
        <dbReference type="SAM" id="MobiDB-lite"/>
    </source>
</evidence>
<evidence type="ECO:0000313" key="3">
    <source>
        <dbReference type="Proteomes" id="UP000186607"/>
    </source>
</evidence>
<feature type="region of interest" description="Disordered" evidence="1">
    <location>
        <begin position="127"/>
        <end position="149"/>
    </location>
</feature>
<dbReference type="EMBL" id="MSTI01000043">
    <property type="protein sequence ID" value="OLV19107.1"/>
    <property type="molecule type" value="Genomic_DNA"/>
</dbReference>
<organism evidence="2 3">
    <name type="scientific">Deinococcus marmoris</name>
    <dbReference type="NCBI Taxonomy" id="249408"/>
    <lineage>
        <taxon>Bacteria</taxon>
        <taxon>Thermotogati</taxon>
        <taxon>Deinococcota</taxon>
        <taxon>Deinococci</taxon>
        <taxon>Deinococcales</taxon>
        <taxon>Deinococcaceae</taxon>
        <taxon>Deinococcus</taxon>
    </lineage>
</organism>
<accession>A0A1U7P1Q7</accession>
<protein>
    <submittedName>
        <fullName evidence="2">Uncharacterized protein</fullName>
    </submittedName>
</protein>
<proteinExistence type="predicted"/>
<gene>
    <name evidence="2" type="ORF">BOO71_0003763</name>
</gene>
<evidence type="ECO:0000313" key="2">
    <source>
        <dbReference type="EMBL" id="OLV19107.1"/>
    </source>
</evidence>
<sequence length="149" mass="16267">MADELGVPPASVSKWLKIYSGLTGRPIETRLDSQTVADMQRAGELKLEQPDMPFREALERVLGQHTEPVPPASVIELMGRLETLDTTLARVEQLQGELQANQDAMAVKLELIAEYLRKLVARRAVSGGTAESGLAGNEPIQPAEQDPPR</sequence>
<comment type="caution">
    <text evidence="2">The sequence shown here is derived from an EMBL/GenBank/DDBJ whole genome shotgun (WGS) entry which is preliminary data.</text>
</comment>